<evidence type="ECO:0000256" key="5">
    <source>
        <dbReference type="ARBA" id="ARBA00023242"/>
    </source>
</evidence>
<comment type="similarity">
    <text evidence="3">Belongs to the HPF1 family.</text>
</comment>
<proteinExistence type="inferred from homology"/>
<dbReference type="PANTHER" id="PTHR13386:SF1">
    <property type="entry name" value="HISTONE PARYLATION FACTOR 1"/>
    <property type="match status" value="1"/>
</dbReference>
<dbReference type="GO" id="GO:0005694">
    <property type="term" value="C:chromosome"/>
    <property type="evidence" value="ECO:0007669"/>
    <property type="project" value="UniProtKB-SubCell"/>
</dbReference>
<organism evidence="6 7">
    <name type="scientific">Nephila pilipes</name>
    <name type="common">Giant wood spider</name>
    <name type="synonym">Nephila maculata</name>
    <dbReference type="NCBI Taxonomy" id="299642"/>
    <lineage>
        <taxon>Eukaryota</taxon>
        <taxon>Metazoa</taxon>
        <taxon>Ecdysozoa</taxon>
        <taxon>Arthropoda</taxon>
        <taxon>Chelicerata</taxon>
        <taxon>Arachnida</taxon>
        <taxon>Araneae</taxon>
        <taxon>Araneomorphae</taxon>
        <taxon>Entelegynae</taxon>
        <taxon>Araneoidea</taxon>
        <taxon>Nephilidae</taxon>
        <taxon>Nephila</taxon>
    </lineage>
</organism>
<evidence type="ECO:0000256" key="3">
    <source>
        <dbReference type="ARBA" id="ARBA00010803"/>
    </source>
</evidence>
<comment type="subcellular location">
    <subcellularLocation>
        <location evidence="2">Chromosome</location>
    </subcellularLocation>
    <subcellularLocation>
        <location evidence="1">Nucleus</location>
    </subcellularLocation>
</comment>
<name>A0A8X6Q827_NEPPI</name>
<evidence type="ECO:0000256" key="4">
    <source>
        <dbReference type="ARBA" id="ARBA00022454"/>
    </source>
</evidence>
<evidence type="ECO:0000313" key="6">
    <source>
        <dbReference type="EMBL" id="GFU05163.1"/>
    </source>
</evidence>
<keyword evidence="5" id="KW-0539">Nucleus</keyword>
<evidence type="ECO:0000256" key="2">
    <source>
        <dbReference type="ARBA" id="ARBA00004286"/>
    </source>
</evidence>
<reference evidence="6" key="1">
    <citation type="submission" date="2020-08" db="EMBL/GenBank/DDBJ databases">
        <title>Multicomponent nature underlies the extraordinary mechanical properties of spider dragline silk.</title>
        <authorList>
            <person name="Kono N."/>
            <person name="Nakamura H."/>
            <person name="Mori M."/>
            <person name="Yoshida Y."/>
            <person name="Ohtoshi R."/>
            <person name="Malay A.D."/>
            <person name="Moran D.A.P."/>
            <person name="Tomita M."/>
            <person name="Numata K."/>
            <person name="Arakawa K."/>
        </authorList>
    </citation>
    <scope>NUCLEOTIDE SEQUENCE</scope>
</reference>
<sequence length="100" mass="11513">VVKSILKKIVSTENEDKRLEMEESLDELITNVQFANDECDFGMGLELGIDLFCYGDPYFHPHILSVLPLAYKLLNRPKYAEVIKFHLANRKKSDDLITLV</sequence>
<accession>A0A8X6Q827</accession>
<gene>
    <name evidence="6" type="ORF">NPIL_119731</name>
</gene>
<protein>
    <submittedName>
        <fullName evidence="6">Putative histone PARylation factor 1-like</fullName>
    </submittedName>
</protein>
<dbReference type="PANTHER" id="PTHR13386">
    <property type="entry name" value="HISTONE PARYLATION FACTOR 1"/>
    <property type="match status" value="1"/>
</dbReference>
<evidence type="ECO:0000256" key="1">
    <source>
        <dbReference type="ARBA" id="ARBA00004123"/>
    </source>
</evidence>
<dbReference type="InterPro" id="IPR019361">
    <property type="entry name" value="HPF1"/>
</dbReference>
<feature type="non-terminal residue" evidence="6">
    <location>
        <position position="1"/>
    </location>
</feature>
<dbReference type="GO" id="GO:0005634">
    <property type="term" value="C:nucleus"/>
    <property type="evidence" value="ECO:0007669"/>
    <property type="project" value="UniProtKB-SubCell"/>
</dbReference>
<evidence type="ECO:0000313" key="7">
    <source>
        <dbReference type="Proteomes" id="UP000887013"/>
    </source>
</evidence>
<dbReference type="GO" id="GO:0072572">
    <property type="term" value="F:poly-ADP-D-ribose binding"/>
    <property type="evidence" value="ECO:0007669"/>
    <property type="project" value="TreeGrafter"/>
</dbReference>
<dbReference type="GO" id="GO:0042393">
    <property type="term" value="F:histone binding"/>
    <property type="evidence" value="ECO:0007669"/>
    <property type="project" value="InterPro"/>
</dbReference>
<dbReference type="Pfam" id="PF10228">
    <property type="entry name" value="HPF1"/>
    <property type="match status" value="1"/>
</dbReference>
<keyword evidence="4" id="KW-0158">Chromosome</keyword>
<dbReference type="Proteomes" id="UP000887013">
    <property type="component" value="Unassembled WGS sequence"/>
</dbReference>
<dbReference type="GO" id="GO:0006974">
    <property type="term" value="P:DNA damage response"/>
    <property type="evidence" value="ECO:0007669"/>
    <property type="project" value="InterPro"/>
</dbReference>
<dbReference type="EMBL" id="BMAW01077216">
    <property type="protein sequence ID" value="GFU05163.1"/>
    <property type="molecule type" value="Genomic_DNA"/>
</dbReference>
<comment type="caution">
    <text evidence="6">The sequence shown here is derived from an EMBL/GenBank/DDBJ whole genome shotgun (WGS) entry which is preliminary data.</text>
</comment>
<dbReference type="OrthoDB" id="6428773at2759"/>
<keyword evidence="7" id="KW-1185">Reference proteome</keyword>
<dbReference type="AlphaFoldDB" id="A0A8X6Q827"/>